<evidence type="ECO:0000313" key="2">
    <source>
        <dbReference type="EMBL" id="BAT78004.1"/>
    </source>
</evidence>
<gene>
    <name evidence="2" type="primary">Vigan.02G062700</name>
    <name evidence="2" type="ORF">VIGAN_02062700</name>
</gene>
<dbReference type="GO" id="GO:0008270">
    <property type="term" value="F:zinc ion binding"/>
    <property type="evidence" value="ECO:0007669"/>
    <property type="project" value="InterPro"/>
</dbReference>
<organism evidence="2 3">
    <name type="scientific">Vigna angularis var. angularis</name>
    <dbReference type="NCBI Taxonomy" id="157739"/>
    <lineage>
        <taxon>Eukaryota</taxon>
        <taxon>Viridiplantae</taxon>
        <taxon>Streptophyta</taxon>
        <taxon>Embryophyta</taxon>
        <taxon>Tracheophyta</taxon>
        <taxon>Spermatophyta</taxon>
        <taxon>Magnoliopsida</taxon>
        <taxon>eudicotyledons</taxon>
        <taxon>Gunneridae</taxon>
        <taxon>Pentapetalae</taxon>
        <taxon>rosids</taxon>
        <taxon>fabids</taxon>
        <taxon>Fabales</taxon>
        <taxon>Fabaceae</taxon>
        <taxon>Papilionoideae</taxon>
        <taxon>50 kb inversion clade</taxon>
        <taxon>NPAAA clade</taxon>
        <taxon>indigoferoid/millettioid clade</taxon>
        <taxon>Phaseoleae</taxon>
        <taxon>Vigna</taxon>
    </lineage>
</organism>
<dbReference type="InterPro" id="IPR054722">
    <property type="entry name" value="PolX-like_BBD"/>
</dbReference>
<evidence type="ECO:0000313" key="3">
    <source>
        <dbReference type="Proteomes" id="UP000291084"/>
    </source>
</evidence>
<evidence type="ECO:0000259" key="1">
    <source>
        <dbReference type="Pfam" id="PF22936"/>
    </source>
</evidence>
<sequence>MASGSVLSFSGSPSITSEKLNGKNYMSWSAAVEMWFLGQGRYDHLEQDGSQVPSDIAEQWKQADFQLCALLWQSVEPRLLISLRAFKTCHTFWKKAQSIYANDIQRLYDTANKLACLKMTDHDMVSFMTEAQAAVEELRMFLEVESSEDIKKKLDKYYMVMILRALHPDLNHIRDQLLTSHEVPSMEALTTCLLRVPVPQSQEAHETIAPSLMVATRGRGGRGTRGGGRGGRGNQQCSYCKRMGHIRENCYSLHGFPSKTANISQAETSTSNSKFTEEEYQEYLRLKSNSLAQSSQSSSTSTACISQSMAGPNSWVIDSGASDHISGNTSLFSNLSLQEKPHFITLANGSKTCSKGVGQVSLSPSLTLKSVLFVPNCPFNLISLSQLTKILNCSITFDSKSFVIQERGSGRQIGEGYEAGGLYHFGFRP</sequence>
<dbReference type="Proteomes" id="UP000291084">
    <property type="component" value="Chromosome 2"/>
</dbReference>
<dbReference type="Gene3D" id="4.10.60.10">
    <property type="entry name" value="Zinc finger, CCHC-type"/>
    <property type="match status" value="1"/>
</dbReference>
<keyword evidence="3" id="KW-1185">Reference proteome</keyword>
<feature type="domain" description="Retrovirus-related Pol polyprotein from transposon TNT 1-94-like beta-barrel" evidence="1">
    <location>
        <begin position="315"/>
        <end position="389"/>
    </location>
</feature>
<dbReference type="GO" id="GO:0003676">
    <property type="term" value="F:nucleic acid binding"/>
    <property type="evidence" value="ECO:0007669"/>
    <property type="project" value="InterPro"/>
</dbReference>
<feature type="non-terminal residue" evidence="2">
    <location>
        <position position="429"/>
    </location>
</feature>
<dbReference type="Pfam" id="PF22936">
    <property type="entry name" value="Pol_BBD"/>
    <property type="match status" value="1"/>
</dbReference>
<dbReference type="AlphaFoldDB" id="A0A0S3RBF0"/>
<dbReference type="EMBL" id="AP015035">
    <property type="protein sequence ID" value="BAT78004.1"/>
    <property type="molecule type" value="Genomic_DNA"/>
</dbReference>
<accession>A0A0S3RBF0</accession>
<dbReference type="PANTHER" id="PTHR34222:SF95">
    <property type="entry name" value="RRNA 2'-O-METHYLTRANSFERASE FIBRILLARIN-LIKE ISOFORM X1"/>
    <property type="match status" value="1"/>
</dbReference>
<dbReference type="PANTHER" id="PTHR34222">
    <property type="entry name" value="GAG_PRE-INTEGRS DOMAIN-CONTAINING PROTEIN"/>
    <property type="match status" value="1"/>
</dbReference>
<protein>
    <recommendedName>
        <fullName evidence="1">Retrovirus-related Pol polyprotein from transposon TNT 1-94-like beta-barrel domain-containing protein</fullName>
    </recommendedName>
</protein>
<dbReference type="SUPFAM" id="SSF57756">
    <property type="entry name" value="Retrovirus zinc finger-like domains"/>
    <property type="match status" value="1"/>
</dbReference>
<dbReference type="OrthoDB" id="1426524at2759"/>
<proteinExistence type="predicted"/>
<name>A0A0S3RBF0_PHAAN</name>
<dbReference type="InterPro" id="IPR036875">
    <property type="entry name" value="Znf_CCHC_sf"/>
</dbReference>
<reference evidence="2 3" key="1">
    <citation type="journal article" date="2015" name="Sci. Rep.">
        <title>The power of single molecule real-time sequencing technology in the de novo assembly of a eukaryotic genome.</title>
        <authorList>
            <person name="Sakai H."/>
            <person name="Naito K."/>
            <person name="Ogiso-Tanaka E."/>
            <person name="Takahashi Y."/>
            <person name="Iseki K."/>
            <person name="Muto C."/>
            <person name="Satou K."/>
            <person name="Teruya K."/>
            <person name="Shiroma A."/>
            <person name="Shimoji M."/>
            <person name="Hirano T."/>
            <person name="Itoh T."/>
            <person name="Kaga A."/>
            <person name="Tomooka N."/>
        </authorList>
    </citation>
    <scope>NUCLEOTIDE SEQUENCE [LARGE SCALE GENOMIC DNA]</scope>
    <source>
        <strain evidence="3">cv. Shumari</strain>
    </source>
</reference>